<dbReference type="STRING" id="1121449.SAMN02745704_02190"/>
<name>A0A1T4XKC3_9BACT</name>
<protein>
    <submittedName>
        <fullName evidence="2">Probable extracellular repeat, HAF family</fullName>
    </submittedName>
</protein>
<feature type="domain" description="Autotransporter" evidence="1">
    <location>
        <begin position="424"/>
        <end position="694"/>
    </location>
</feature>
<evidence type="ECO:0000313" key="3">
    <source>
        <dbReference type="Proteomes" id="UP000190027"/>
    </source>
</evidence>
<evidence type="ECO:0000313" key="2">
    <source>
        <dbReference type="EMBL" id="SKA89863.1"/>
    </source>
</evidence>
<dbReference type="AlphaFoldDB" id="A0A1T4XKC3"/>
<dbReference type="InterPro" id="IPR005546">
    <property type="entry name" value="Autotransporte_beta"/>
</dbReference>
<evidence type="ECO:0000259" key="1">
    <source>
        <dbReference type="PROSITE" id="PS51208"/>
    </source>
</evidence>
<dbReference type="Gene3D" id="2.40.128.130">
    <property type="entry name" value="Autotransporter beta-domain"/>
    <property type="match status" value="1"/>
</dbReference>
<accession>A0A1T4XKC3</accession>
<gene>
    <name evidence="2" type="ORF">SAMN02745704_02190</name>
</gene>
<sequence>MTRTIFQRSTKVFLGVAFCFCLLTAFIQTAMAYELHLIDDPDVENATIAGLSGDGTVIIGHRDMGILFTWSESEGIEDLNSPMQPAKHGHAVNFDGSAIVGSLGGGPNKQAVRWTKNGGTWDEDVLDTGLIQGQNYGSEATGVSDDGSVVVGTRGITLNPRAWRWTEDSDLQELGLLHETKSSYSRATAVSGDGKVIVGRGDDQFGNDCAFRWTEDRGMQQLGEFYGGWESYPNAVDEDGDTIVGSAQTIDRDTRAFRWVAKDNSLHNIDNLEIQGVDSHYSEATDVSADGSIVIGNWEGRHDEHGMLYIPFRWSEEENNMIPLEQILWENGVEITQSLASADAISADGQTIIGTAVDNENNEHIYIMREQGITSPVDLSSSLLPMRQVSLTATSIAKSNSTALMDASHGALFNTTTGLSSGDEMPGRTRVWVVGTAISDSSFAGDDLGGEGGFGVTHHFANGFSIGGGIFAGNRSMETSHGGNQDISMFGPGLFVTYAPNSAGLRLEAGGTYHSMEMTLKRGYANGTASAQSKGDTEGNAYSLYGRVGWAQPISESFSILPFAQYTWQKVDIDGYTESGGPFPARFDDQTDEVTQSRLGLELQYAYSRNVELWTWAAWSHRFESEGASMSGEFTGLYSFDYGGETIDQDWGDTGIGAKWRPYLGFETFTRLGVGIESDNYIEPDLSLTLGMSWDI</sequence>
<dbReference type="InterPro" id="IPR036709">
    <property type="entry name" value="Autotransporte_beta_dom_sf"/>
</dbReference>
<proteinExistence type="predicted"/>
<dbReference type="PROSITE" id="PS51208">
    <property type="entry name" value="AUTOTRANSPORTER"/>
    <property type="match status" value="1"/>
</dbReference>
<dbReference type="Pfam" id="PF03797">
    <property type="entry name" value="Autotransporter"/>
    <property type="match status" value="1"/>
</dbReference>
<dbReference type="EMBL" id="FUYC01000011">
    <property type="protein sequence ID" value="SKA89863.1"/>
    <property type="molecule type" value="Genomic_DNA"/>
</dbReference>
<dbReference type="SMART" id="SM00869">
    <property type="entry name" value="Autotransporter"/>
    <property type="match status" value="1"/>
</dbReference>
<organism evidence="2 3">
    <name type="scientific">Paucidesulfovibrio gracilis DSM 16080</name>
    <dbReference type="NCBI Taxonomy" id="1121449"/>
    <lineage>
        <taxon>Bacteria</taxon>
        <taxon>Pseudomonadati</taxon>
        <taxon>Thermodesulfobacteriota</taxon>
        <taxon>Desulfovibrionia</taxon>
        <taxon>Desulfovibrionales</taxon>
        <taxon>Desulfovibrionaceae</taxon>
        <taxon>Paucidesulfovibrio</taxon>
    </lineage>
</organism>
<dbReference type="Proteomes" id="UP000190027">
    <property type="component" value="Unassembled WGS sequence"/>
</dbReference>
<reference evidence="2 3" key="1">
    <citation type="submission" date="2017-02" db="EMBL/GenBank/DDBJ databases">
        <authorList>
            <person name="Peterson S.W."/>
        </authorList>
    </citation>
    <scope>NUCLEOTIDE SEQUENCE [LARGE SCALE GENOMIC DNA]</scope>
    <source>
        <strain evidence="2 3">DSM 16080</strain>
    </source>
</reference>
<dbReference type="SUPFAM" id="SSF103515">
    <property type="entry name" value="Autotransporter"/>
    <property type="match status" value="1"/>
</dbReference>
<keyword evidence="3" id="KW-1185">Reference proteome</keyword>